<accession>A0A6J6LKP1</accession>
<name>A0A6J6LKP1_9ZZZZ</name>
<organism evidence="2">
    <name type="scientific">freshwater metagenome</name>
    <dbReference type="NCBI Taxonomy" id="449393"/>
    <lineage>
        <taxon>unclassified sequences</taxon>
        <taxon>metagenomes</taxon>
        <taxon>ecological metagenomes</taxon>
    </lineage>
</organism>
<dbReference type="EMBL" id="CAEZTQ010000089">
    <property type="protein sequence ID" value="CAB4573120.1"/>
    <property type="molecule type" value="Genomic_DNA"/>
</dbReference>
<evidence type="ECO:0000313" key="2">
    <source>
        <dbReference type="EMBL" id="CAB4662567.1"/>
    </source>
</evidence>
<gene>
    <name evidence="1" type="ORF">UFOPK1704_00556</name>
    <name evidence="2" type="ORF">UFOPK2169_01515</name>
</gene>
<evidence type="ECO:0000313" key="1">
    <source>
        <dbReference type="EMBL" id="CAB4573120.1"/>
    </source>
</evidence>
<protein>
    <submittedName>
        <fullName evidence="2">Unannotated protein</fullName>
    </submittedName>
</protein>
<dbReference type="EMBL" id="CAEZWE010000080">
    <property type="protein sequence ID" value="CAB4662567.1"/>
    <property type="molecule type" value="Genomic_DNA"/>
</dbReference>
<reference evidence="2" key="1">
    <citation type="submission" date="2020-05" db="EMBL/GenBank/DDBJ databases">
        <authorList>
            <person name="Chiriac C."/>
            <person name="Salcher M."/>
            <person name="Ghai R."/>
            <person name="Kavagutti S V."/>
        </authorList>
    </citation>
    <scope>NUCLEOTIDE SEQUENCE</scope>
</reference>
<sequence>MSDTQTQQAPQAHARIVYLGAISPHWEVYGDYGDQTLLEEFRARVLARLVLLPRDDPQFRRNMARIVRDAERELISLEWDMGDPNYEY</sequence>
<dbReference type="AlphaFoldDB" id="A0A6J6LKP1"/>
<proteinExistence type="predicted"/>